<keyword evidence="3" id="KW-1133">Transmembrane helix</keyword>
<keyword evidence="6" id="KW-1185">Reference proteome</keyword>
<evidence type="ECO:0000259" key="4">
    <source>
        <dbReference type="PROSITE" id="PS51201"/>
    </source>
</evidence>
<evidence type="ECO:0000256" key="1">
    <source>
        <dbReference type="ARBA" id="ARBA00004651"/>
    </source>
</evidence>
<dbReference type="PANTHER" id="PTHR43833:SF9">
    <property type="entry name" value="POTASSIUM CHANNEL PROTEIN YUGO-RELATED"/>
    <property type="match status" value="1"/>
</dbReference>
<keyword evidence="3" id="KW-0472">Membrane</keyword>
<proteinExistence type="predicted"/>
<evidence type="ECO:0000256" key="2">
    <source>
        <dbReference type="SAM" id="MobiDB-lite"/>
    </source>
</evidence>
<dbReference type="PANTHER" id="PTHR43833">
    <property type="entry name" value="POTASSIUM CHANNEL PROTEIN 2-RELATED-RELATED"/>
    <property type="match status" value="1"/>
</dbReference>
<evidence type="ECO:0000313" key="6">
    <source>
        <dbReference type="Proteomes" id="UP000008495"/>
    </source>
</evidence>
<feature type="transmembrane region" description="Helical" evidence="3">
    <location>
        <begin position="96"/>
        <end position="120"/>
    </location>
</feature>
<dbReference type="eggNOG" id="COG1226">
    <property type="taxonomic scope" value="Bacteria"/>
</dbReference>
<sequence length="365" mass="39459">MTERPLSLTDDDVARGVDLPQKAVSPWRRLAHRLGAALAILVGTVLVVYLDRDGYRDANGDGISLSDAIYYVTVTLSTTGYGDIAPSTDMARLINAFVVTPARIIFLVLLIGTTLEVLAAESRHELRVSRWRKRMNNHVVLVGYGIKGRSAAATLISSGRRRDEIVVVDASEEARLDALADGHAVVAGDATRREVLSRAGIEKADRVILATERDDTNILISLTIRRMNASVFIAAAVRDHNNAALMKQSGADSVIVSADSAGRMLGSSAVSPQLGVVLEDLITHGEGIEMAQRDALASEVGSRPTMLADRVIAVVRDGELMYYFEPSVGQVQRGDKLIVVRSSVERPWAPRPGTHGERTSTQDED</sequence>
<feature type="transmembrane region" description="Helical" evidence="3">
    <location>
        <begin position="30"/>
        <end position="50"/>
    </location>
</feature>
<dbReference type="PROSITE" id="PS51201">
    <property type="entry name" value="RCK_N"/>
    <property type="match status" value="1"/>
</dbReference>
<dbReference type="InterPro" id="IPR013099">
    <property type="entry name" value="K_chnl_dom"/>
</dbReference>
<dbReference type="Gene3D" id="1.10.287.70">
    <property type="match status" value="1"/>
</dbReference>
<feature type="domain" description="RCK N-terminal" evidence="4">
    <location>
        <begin position="136"/>
        <end position="256"/>
    </location>
</feature>
<dbReference type="SUPFAM" id="SSF81324">
    <property type="entry name" value="Voltage-gated potassium channels"/>
    <property type="match status" value="1"/>
</dbReference>
<evidence type="ECO:0000313" key="5">
    <source>
        <dbReference type="EMBL" id="GAB78730.1"/>
    </source>
</evidence>
<organism evidence="5 6">
    <name type="scientific">Austwickia chelonae NBRC 105200</name>
    <dbReference type="NCBI Taxonomy" id="1184607"/>
    <lineage>
        <taxon>Bacteria</taxon>
        <taxon>Bacillati</taxon>
        <taxon>Actinomycetota</taxon>
        <taxon>Actinomycetes</taxon>
        <taxon>Micrococcales</taxon>
        <taxon>Dermatophilaceae</taxon>
        <taxon>Austwickia</taxon>
    </lineage>
</organism>
<comment type="caution">
    <text evidence="5">The sequence shown here is derived from an EMBL/GenBank/DDBJ whole genome shotgun (WGS) entry which is preliminary data.</text>
</comment>
<dbReference type="STRING" id="100225.SAMN05421595_2383"/>
<evidence type="ECO:0000256" key="3">
    <source>
        <dbReference type="SAM" id="Phobius"/>
    </source>
</evidence>
<feature type="region of interest" description="Disordered" evidence="2">
    <location>
        <begin position="345"/>
        <end position="365"/>
    </location>
</feature>
<dbReference type="GO" id="GO:0006813">
    <property type="term" value="P:potassium ion transport"/>
    <property type="evidence" value="ECO:0007669"/>
    <property type="project" value="InterPro"/>
</dbReference>
<protein>
    <recommendedName>
        <fullName evidence="4">RCK N-terminal domain-containing protein</fullName>
    </recommendedName>
</protein>
<reference evidence="5 6" key="1">
    <citation type="submission" date="2012-08" db="EMBL/GenBank/DDBJ databases">
        <title>Whole genome shotgun sequence of Austwickia chelonae NBRC 105200.</title>
        <authorList>
            <person name="Yoshida I."/>
            <person name="Hosoyama A."/>
            <person name="Tsuchikane K."/>
            <person name="Katsumata H."/>
            <person name="Ando Y."/>
            <person name="Ohji S."/>
            <person name="Hamada M."/>
            <person name="Tamura T."/>
            <person name="Yamazoe A."/>
            <person name="Yamazaki S."/>
            <person name="Fujita N."/>
        </authorList>
    </citation>
    <scope>NUCLEOTIDE SEQUENCE [LARGE SCALE GENOMIC DNA]</scope>
    <source>
        <strain evidence="5 6">NBRC 105200</strain>
    </source>
</reference>
<name>K6VTR2_9MICO</name>
<dbReference type="InterPro" id="IPR050721">
    <property type="entry name" value="Trk_Ktr_HKT_K-transport"/>
</dbReference>
<dbReference type="InterPro" id="IPR003148">
    <property type="entry name" value="RCK_N"/>
</dbReference>
<comment type="subcellular location">
    <subcellularLocation>
        <location evidence="1">Cell membrane</location>
        <topology evidence="1">Multi-pass membrane protein</topology>
    </subcellularLocation>
</comment>
<dbReference type="RefSeq" id="WP_006503487.1">
    <property type="nucleotide sequence ID" value="NZ_BAGZ01000016.1"/>
</dbReference>
<feature type="compositionally biased region" description="Basic and acidic residues" evidence="2">
    <location>
        <begin position="354"/>
        <end position="365"/>
    </location>
</feature>
<dbReference type="Proteomes" id="UP000008495">
    <property type="component" value="Unassembled WGS sequence"/>
</dbReference>
<dbReference type="Pfam" id="PF07885">
    <property type="entry name" value="Ion_trans_2"/>
    <property type="match status" value="1"/>
</dbReference>
<dbReference type="SUPFAM" id="SSF51735">
    <property type="entry name" value="NAD(P)-binding Rossmann-fold domains"/>
    <property type="match status" value="1"/>
</dbReference>
<dbReference type="AlphaFoldDB" id="K6VTR2"/>
<dbReference type="EMBL" id="BAGZ01000016">
    <property type="protein sequence ID" value="GAB78730.1"/>
    <property type="molecule type" value="Genomic_DNA"/>
</dbReference>
<dbReference type="Pfam" id="PF02254">
    <property type="entry name" value="TrkA_N"/>
    <property type="match status" value="1"/>
</dbReference>
<gene>
    <name evidence="5" type="ORF">AUCHE_16_01510</name>
</gene>
<accession>K6VTR2</accession>
<dbReference type="GO" id="GO:0005886">
    <property type="term" value="C:plasma membrane"/>
    <property type="evidence" value="ECO:0007669"/>
    <property type="project" value="UniProtKB-SubCell"/>
</dbReference>
<keyword evidence="3" id="KW-0812">Transmembrane</keyword>
<dbReference type="InterPro" id="IPR036291">
    <property type="entry name" value="NAD(P)-bd_dom_sf"/>
</dbReference>
<dbReference type="Gene3D" id="3.40.50.720">
    <property type="entry name" value="NAD(P)-binding Rossmann-like Domain"/>
    <property type="match status" value="1"/>
</dbReference>